<feature type="signal peptide" evidence="2">
    <location>
        <begin position="1"/>
        <end position="23"/>
    </location>
</feature>
<dbReference type="EMBL" id="JBHLVF010000009">
    <property type="protein sequence ID" value="MFC0390631.1"/>
    <property type="molecule type" value="Genomic_DNA"/>
</dbReference>
<dbReference type="InterPro" id="IPR028096">
    <property type="entry name" value="EfeO_Cupredoxin"/>
</dbReference>
<evidence type="ECO:0000256" key="1">
    <source>
        <dbReference type="SAM" id="MobiDB-lite"/>
    </source>
</evidence>
<reference evidence="4 5" key="1">
    <citation type="submission" date="2024-09" db="EMBL/GenBank/DDBJ databases">
        <authorList>
            <person name="Sun Q."/>
            <person name="Mori K."/>
        </authorList>
    </citation>
    <scope>NUCLEOTIDE SEQUENCE [LARGE SCALE GENOMIC DNA]</scope>
    <source>
        <strain evidence="4 5">CCM 4839</strain>
    </source>
</reference>
<gene>
    <name evidence="4" type="ORF">ACFFJ8_04470</name>
</gene>
<dbReference type="Pfam" id="PF13473">
    <property type="entry name" value="Cupredoxin_1"/>
    <property type="match status" value="1"/>
</dbReference>
<dbReference type="SUPFAM" id="SSF49503">
    <property type="entry name" value="Cupredoxins"/>
    <property type="match status" value="1"/>
</dbReference>
<accession>A0ABV6J427</accession>
<keyword evidence="5" id="KW-1185">Reference proteome</keyword>
<keyword evidence="2" id="KW-0732">Signal</keyword>
<dbReference type="Proteomes" id="UP001589818">
    <property type="component" value="Unassembled WGS sequence"/>
</dbReference>
<feature type="chain" id="PRO_5046751596" evidence="2">
    <location>
        <begin position="24"/>
        <end position="142"/>
    </location>
</feature>
<dbReference type="InterPro" id="IPR008972">
    <property type="entry name" value="Cupredoxin"/>
</dbReference>
<feature type="region of interest" description="Disordered" evidence="1">
    <location>
        <begin position="31"/>
        <end position="57"/>
    </location>
</feature>
<name>A0ABV6J427_9BACL</name>
<dbReference type="Gene3D" id="2.60.40.420">
    <property type="entry name" value="Cupredoxins - blue copper proteins"/>
    <property type="match status" value="1"/>
</dbReference>
<evidence type="ECO:0000256" key="2">
    <source>
        <dbReference type="SAM" id="SignalP"/>
    </source>
</evidence>
<proteinExistence type="predicted"/>
<feature type="compositionally biased region" description="Low complexity" evidence="1">
    <location>
        <begin position="31"/>
        <end position="51"/>
    </location>
</feature>
<organism evidence="4 5">
    <name type="scientific">Paenibacillus mendelii</name>
    <dbReference type="NCBI Taxonomy" id="206163"/>
    <lineage>
        <taxon>Bacteria</taxon>
        <taxon>Bacillati</taxon>
        <taxon>Bacillota</taxon>
        <taxon>Bacilli</taxon>
        <taxon>Bacillales</taxon>
        <taxon>Paenibacillaceae</taxon>
        <taxon>Paenibacillus</taxon>
    </lineage>
</organism>
<dbReference type="PROSITE" id="PS51257">
    <property type="entry name" value="PROKAR_LIPOPROTEIN"/>
    <property type="match status" value="1"/>
</dbReference>
<comment type="caution">
    <text evidence="4">The sequence shown here is derived from an EMBL/GenBank/DDBJ whole genome shotgun (WGS) entry which is preliminary data.</text>
</comment>
<feature type="domain" description="EfeO-type cupredoxin-like" evidence="3">
    <location>
        <begin position="54"/>
        <end position="141"/>
    </location>
</feature>
<evidence type="ECO:0000313" key="4">
    <source>
        <dbReference type="EMBL" id="MFC0390631.1"/>
    </source>
</evidence>
<protein>
    <submittedName>
        <fullName evidence="4">Cupredoxin domain-containing protein</fullName>
    </submittedName>
</protein>
<sequence length="142" mass="15014">MKSKKFSLFAALMLVVLALAVSACGNNNADTNSNGGNSSTPSNSADSNSNGAAGGETKEITLNASNWKFDQTEIKVNKGDTIKLTLKSDEGNHGVAIEDLGIELKNDETKEFTVNDAGTFEFHCSIQCGQGHNDMKGNLIVE</sequence>
<evidence type="ECO:0000313" key="5">
    <source>
        <dbReference type="Proteomes" id="UP001589818"/>
    </source>
</evidence>
<evidence type="ECO:0000259" key="3">
    <source>
        <dbReference type="Pfam" id="PF13473"/>
    </source>
</evidence>
<dbReference type="RefSeq" id="WP_204820968.1">
    <property type="nucleotide sequence ID" value="NZ_JANHOF010000009.1"/>
</dbReference>